<evidence type="ECO:0000256" key="1">
    <source>
        <dbReference type="SAM" id="MobiDB-lite"/>
    </source>
</evidence>
<evidence type="ECO:0000313" key="2">
    <source>
        <dbReference type="EMBL" id="GFH04864.1"/>
    </source>
</evidence>
<keyword evidence="3" id="KW-1185">Reference proteome</keyword>
<organism evidence="2 3">
    <name type="scientific">Mycolicibacterium hippocampi</name>
    <dbReference type="NCBI Taxonomy" id="659824"/>
    <lineage>
        <taxon>Bacteria</taxon>
        <taxon>Bacillati</taxon>
        <taxon>Actinomycetota</taxon>
        <taxon>Actinomycetes</taxon>
        <taxon>Mycobacteriales</taxon>
        <taxon>Mycobacteriaceae</taxon>
        <taxon>Mycolicibacterium</taxon>
    </lineage>
</organism>
<proteinExistence type="predicted"/>
<sequence>MADDEPLDNIDAESLALRRKLFEKYGPHVDLVGLAAIGITRRLWRNDEYGYVEEAHNRITDGEMMAANVATTRLVLEGLGTYPEVDWQTLADALTDPHRVAGRRTAVDLLGKTRHRRWASWARKFILAIPRVIDQHGAEYVVLGLANDGAVSADWWGGPPLATTRRCVHRPTKRCPTWNVGRGPATGSPGCTRPSRPSDSGLVHGGSIDRIHAPDRIASIRHDAEAPGALRCRR</sequence>
<dbReference type="Proteomes" id="UP000465304">
    <property type="component" value="Unassembled WGS sequence"/>
</dbReference>
<evidence type="ECO:0000313" key="3">
    <source>
        <dbReference type="Proteomes" id="UP000465304"/>
    </source>
</evidence>
<name>A0A7I9ZV94_9MYCO</name>
<dbReference type="EMBL" id="BLLB01000002">
    <property type="protein sequence ID" value="GFH04864.1"/>
    <property type="molecule type" value="Genomic_DNA"/>
</dbReference>
<comment type="caution">
    <text evidence="2">The sequence shown here is derived from an EMBL/GenBank/DDBJ whole genome shotgun (WGS) entry which is preliminary data.</text>
</comment>
<protein>
    <submittedName>
        <fullName evidence="2">Uncharacterized protein</fullName>
    </submittedName>
</protein>
<dbReference type="AlphaFoldDB" id="A0A7I9ZV94"/>
<feature type="region of interest" description="Disordered" evidence="1">
    <location>
        <begin position="178"/>
        <end position="207"/>
    </location>
</feature>
<accession>A0A7I9ZV94</accession>
<gene>
    <name evidence="2" type="ORF">MHIP_53470</name>
</gene>
<reference evidence="2 3" key="1">
    <citation type="journal article" date="2019" name="Emerg. Microbes Infect.">
        <title>Comprehensive subspecies identification of 175 nontuberculous mycobacteria species based on 7547 genomic profiles.</title>
        <authorList>
            <person name="Matsumoto Y."/>
            <person name="Kinjo T."/>
            <person name="Motooka D."/>
            <person name="Nabeya D."/>
            <person name="Jung N."/>
            <person name="Uechi K."/>
            <person name="Horii T."/>
            <person name="Iida T."/>
            <person name="Fujita J."/>
            <person name="Nakamura S."/>
        </authorList>
    </citation>
    <scope>NUCLEOTIDE SEQUENCE [LARGE SCALE GENOMIC DNA]</scope>
    <source>
        <strain evidence="2 3">JCM 30996</strain>
    </source>
</reference>
<dbReference type="RefSeq" id="WP_163894168.1">
    <property type="nucleotide sequence ID" value="NZ_BLLB01000002.1"/>
</dbReference>